<feature type="repeat" description="ANK" evidence="8">
    <location>
        <begin position="379"/>
        <end position="400"/>
    </location>
</feature>
<keyword evidence="5" id="KW-0479">Metal-binding</keyword>
<comment type="cofactor">
    <cofactor evidence="1">
        <name>a divalent metal cation</name>
        <dbReference type="ChEBI" id="CHEBI:60240"/>
    </cofactor>
</comment>
<feature type="region of interest" description="Disordered" evidence="9">
    <location>
        <begin position="303"/>
        <end position="323"/>
    </location>
</feature>
<comment type="subcellular location">
    <subcellularLocation>
        <location evidence="2">Nucleus</location>
    </subcellularLocation>
</comment>
<reference evidence="11" key="1">
    <citation type="submission" date="2023-07" db="EMBL/GenBank/DDBJ databases">
        <title>Chromosome-level genome assembly of Artemia franciscana.</title>
        <authorList>
            <person name="Jo E."/>
        </authorList>
    </citation>
    <scope>NUCLEOTIDE SEQUENCE</scope>
    <source>
        <tissue evidence="11">Whole body</tissue>
    </source>
</reference>
<protein>
    <recommendedName>
        <fullName evidence="10">DDE Tnp4 domain-containing protein</fullName>
    </recommendedName>
</protein>
<dbReference type="GO" id="GO:0004518">
    <property type="term" value="F:nuclease activity"/>
    <property type="evidence" value="ECO:0007669"/>
    <property type="project" value="UniProtKB-KW"/>
</dbReference>
<dbReference type="PANTHER" id="PTHR22930">
    <property type="match status" value="1"/>
</dbReference>
<dbReference type="GO" id="GO:0016787">
    <property type="term" value="F:hydrolase activity"/>
    <property type="evidence" value="ECO:0007669"/>
    <property type="project" value="UniProtKB-KW"/>
</dbReference>
<dbReference type="PROSITE" id="PS50297">
    <property type="entry name" value="ANK_REP_REGION"/>
    <property type="match status" value="1"/>
</dbReference>
<dbReference type="GO" id="GO:0046872">
    <property type="term" value="F:metal ion binding"/>
    <property type="evidence" value="ECO:0007669"/>
    <property type="project" value="UniProtKB-KW"/>
</dbReference>
<dbReference type="InterPro" id="IPR036770">
    <property type="entry name" value="Ankyrin_rpt-contain_sf"/>
</dbReference>
<keyword evidence="6" id="KW-0378">Hydrolase</keyword>
<feature type="domain" description="DDE Tnp4" evidence="10">
    <location>
        <begin position="150"/>
        <end position="285"/>
    </location>
</feature>
<evidence type="ECO:0000313" key="11">
    <source>
        <dbReference type="EMBL" id="KAK2721835.1"/>
    </source>
</evidence>
<evidence type="ECO:0000256" key="7">
    <source>
        <dbReference type="ARBA" id="ARBA00023242"/>
    </source>
</evidence>
<dbReference type="EMBL" id="JAVRJZ010000006">
    <property type="protein sequence ID" value="KAK2721835.1"/>
    <property type="molecule type" value="Genomic_DNA"/>
</dbReference>
<evidence type="ECO:0000259" key="10">
    <source>
        <dbReference type="Pfam" id="PF13359"/>
    </source>
</evidence>
<evidence type="ECO:0000256" key="4">
    <source>
        <dbReference type="ARBA" id="ARBA00022722"/>
    </source>
</evidence>
<dbReference type="GO" id="GO:0005634">
    <property type="term" value="C:nucleus"/>
    <property type="evidence" value="ECO:0007669"/>
    <property type="project" value="UniProtKB-SubCell"/>
</dbReference>
<dbReference type="SUPFAM" id="SSF48403">
    <property type="entry name" value="Ankyrin repeat"/>
    <property type="match status" value="1"/>
</dbReference>
<keyword evidence="4" id="KW-0540">Nuclease</keyword>
<name>A0AA88I4T9_ARTSF</name>
<accession>A0AA88I4T9</accession>
<keyword evidence="8" id="KW-0040">ANK repeat</keyword>
<comment type="similarity">
    <text evidence="3">Belongs to the HARBI1 family.</text>
</comment>
<organism evidence="11 12">
    <name type="scientific">Artemia franciscana</name>
    <name type="common">Brine shrimp</name>
    <name type="synonym">Artemia sanfranciscana</name>
    <dbReference type="NCBI Taxonomy" id="6661"/>
    <lineage>
        <taxon>Eukaryota</taxon>
        <taxon>Metazoa</taxon>
        <taxon>Ecdysozoa</taxon>
        <taxon>Arthropoda</taxon>
        <taxon>Crustacea</taxon>
        <taxon>Branchiopoda</taxon>
        <taxon>Anostraca</taxon>
        <taxon>Artemiidae</taxon>
        <taxon>Artemia</taxon>
    </lineage>
</organism>
<evidence type="ECO:0000256" key="5">
    <source>
        <dbReference type="ARBA" id="ARBA00022723"/>
    </source>
</evidence>
<dbReference type="Pfam" id="PF13359">
    <property type="entry name" value="DDE_Tnp_4"/>
    <property type="match status" value="1"/>
</dbReference>
<keyword evidence="7" id="KW-0539">Nucleus</keyword>
<dbReference type="Proteomes" id="UP001187531">
    <property type="component" value="Unassembled WGS sequence"/>
</dbReference>
<evidence type="ECO:0000313" key="12">
    <source>
        <dbReference type="Proteomes" id="UP001187531"/>
    </source>
</evidence>
<evidence type="ECO:0000256" key="2">
    <source>
        <dbReference type="ARBA" id="ARBA00004123"/>
    </source>
</evidence>
<proteinExistence type="inferred from homology"/>
<comment type="caution">
    <text evidence="11">The sequence shown here is derived from an EMBL/GenBank/DDBJ whole genome shotgun (WGS) entry which is preliminary data.</text>
</comment>
<sequence length="511" mass="57972">MRALSQIQKKAIAAYLVNGAFSKLVQDLEKEDPQWYFEYLRTTPSKFKELLAIVKSKIEKKHTNWRRPISAAKRLALTIRLLATRVSKRSLSYQYLIGRSTVTLIVAETTEAIWTSMKSQCLKPPTKSTFQTIADKFLRRWNFPNCIGAIDGKYIRLRCSENIGSTYFCHKRFFSVVLMAVVDADYKFQFVDVRAEGSAGDSSIFARSSFGRVILNGTIETPEPKPIPNGTILPHVFVADEAFPLKMNIMRPFPCGLSVADRQKRVYNYRLSRARLVVENAFEILAARAGIASWWVNKKYKASKTDEGSPDNEGMKNEADNFHSGKNVKNLSDACFTMYEVLFATLSPKIQKSEEDRLQELTNVVKKGANVNAQSTSDNNNTPLHIATLNGYKSVVTYLLGYPSIKTDIKKGKSLTALNLIEKRLKIKNLKNRKIYEDIKRILEDHCSPVQKTDQALRGEMANKYEDMVFYILETAGRTKLQNSKFKIGRGVTQEYHVAVPFPGLLILHCC</sequence>
<dbReference type="Pfam" id="PF13637">
    <property type="entry name" value="Ank_4"/>
    <property type="match status" value="1"/>
</dbReference>
<evidence type="ECO:0000256" key="1">
    <source>
        <dbReference type="ARBA" id="ARBA00001968"/>
    </source>
</evidence>
<dbReference type="InterPro" id="IPR027806">
    <property type="entry name" value="HARBI1_dom"/>
</dbReference>
<dbReference type="PROSITE" id="PS50088">
    <property type="entry name" value="ANK_REPEAT"/>
    <property type="match status" value="1"/>
</dbReference>
<evidence type="ECO:0000256" key="6">
    <source>
        <dbReference type="ARBA" id="ARBA00022801"/>
    </source>
</evidence>
<gene>
    <name evidence="11" type="ORF">QYM36_003970</name>
</gene>
<dbReference type="Gene3D" id="1.25.40.20">
    <property type="entry name" value="Ankyrin repeat-containing domain"/>
    <property type="match status" value="1"/>
</dbReference>
<evidence type="ECO:0000256" key="9">
    <source>
        <dbReference type="SAM" id="MobiDB-lite"/>
    </source>
</evidence>
<dbReference type="AlphaFoldDB" id="A0AA88I4T9"/>
<evidence type="ECO:0000256" key="3">
    <source>
        <dbReference type="ARBA" id="ARBA00006958"/>
    </source>
</evidence>
<keyword evidence="12" id="KW-1185">Reference proteome</keyword>
<evidence type="ECO:0000256" key="8">
    <source>
        <dbReference type="PROSITE-ProRule" id="PRU00023"/>
    </source>
</evidence>
<dbReference type="InterPro" id="IPR002110">
    <property type="entry name" value="Ankyrin_rpt"/>
</dbReference>
<dbReference type="InterPro" id="IPR045249">
    <property type="entry name" value="HARBI1-like"/>
</dbReference>
<dbReference type="PANTHER" id="PTHR22930:SF269">
    <property type="entry name" value="NUCLEASE HARBI1-LIKE PROTEIN"/>
    <property type="match status" value="1"/>
</dbReference>